<gene>
    <name evidence="1" type="ordered locus">Acry_3306</name>
</gene>
<proteinExistence type="predicted"/>
<evidence type="ECO:0000313" key="1">
    <source>
        <dbReference type="EMBL" id="ABQ28918.1"/>
    </source>
</evidence>
<dbReference type="EMBL" id="CP000690">
    <property type="protein sequence ID" value="ABQ28918.1"/>
    <property type="molecule type" value="Genomic_DNA"/>
</dbReference>
<reference evidence="1 2" key="1">
    <citation type="submission" date="2007-05" db="EMBL/GenBank/DDBJ databases">
        <title>Complete sequence of plasmid2 pACRY02 of Acidiphilium cryptum JF-5.</title>
        <authorList>
            <consortium name="US DOE Joint Genome Institute"/>
            <person name="Copeland A."/>
            <person name="Lucas S."/>
            <person name="Lapidus A."/>
            <person name="Barry K."/>
            <person name="Detter J.C."/>
            <person name="Glavina del Rio T."/>
            <person name="Hammon N."/>
            <person name="Israni S."/>
            <person name="Dalin E."/>
            <person name="Tice H."/>
            <person name="Pitluck S."/>
            <person name="Sims D."/>
            <person name="Brettin T."/>
            <person name="Bruce D."/>
            <person name="Han C."/>
            <person name="Schmutz J."/>
            <person name="Larimer F."/>
            <person name="Land M."/>
            <person name="Hauser L."/>
            <person name="Kyrpides N."/>
            <person name="Kim E."/>
            <person name="Magnuson T."/>
            <person name="Richardson P."/>
        </authorList>
    </citation>
    <scope>NUCLEOTIDE SEQUENCE [LARGE SCALE GENOMIC DNA]</scope>
    <source>
        <strain evidence="1 2">JF-5</strain>
        <plasmid evidence="2">Plasmid pACRY02</plasmid>
    </source>
</reference>
<dbReference type="RefSeq" id="WP_011930734.1">
    <property type="nucleotide sequence ID" value="NC_009468.1"/>
</dbReference>
<keyword evidence="2" id="KW-1185">Reference proteome</keyword>
<geneLocation type="plasmid" evidence="1 2">
    <name>pACRY02</name>
</geneLocation>
<keyword evidence="1" id="KW-0614">Plasmid</keyword>
<dbReference type="KEGG" id="acr:Acry_3306"/>
<accession>A5FTI6</accession>
<sequence>MTKEELTVWALANGWRLIAGHPSLTKPGAPNDPIVRLVRKATVVNLEVRKPAGKWEKVAGESYADIVAGAEDELPRGLGFEKVPSITLLMQENRDAMVFARFSGR</sequence>
<protein>
    <submittedName>
        <fullName evidence="1">Uncharacterized protein</fullName>
    </submittedName>
</protein>
<dbReference type="Proteomes" id="UP000000245">
    <property type="component" value="Plasmid pACRY02"/>
</dbReference>
<organism evidence="1 2">
    <name type="scientific">Acidiphilium cryptum (strain JF-5)</name>
    <dbReference type="NCBI Taxonomy" id="349163"/>
    <lineage>
        <taxon>Bacteria</taxon>
        <taxon>Pseudomonadati</taxon>
        <taxon>Pseudomonadota</taxon>
        <taxon>Alphaproteobacteria</taxon>
        <taxon>Acetobacterales</taxon>
        <taxon>Acidocellaceae</taxon>
        <taxon>Acidiphilium</taxon>
    </lineage>
</organism>
<name>A5FTI6_ACICJ</name>
<evidence type="ECO:0000313" key="2">
    <source>
        <dbReference type="Proteomes" id="UP000000245"/>
    </source>
</evidence>
<dbReference type="AlphaFoldDB" id="A5FTI6"/>
<dbReference type="HOGENOM" id="CLU_2244015_0_0_5"/>